<sequence>MGVTLTQLPFEPPAPPTERPAKVTEDAPLVPIRETPKSTPQTGEVQQFRLRHLSIRVMKATRQIAIADRLNRTQVRVDLANLRLIMGGVTVEMQSCDHLQVTLAESGYQLTVVSPTQVQLDVTGEETPFVIKW</sequence>
<keyword evidence="2" id="KW-1185">Reference proteome</keyword>
<reference evidence="1 2" key="1">
    <citation type="journal article" date="2016" name="Genome Announc.">
        <title>Draft Genome Sequence of the Thermotolerant Cyanobacterium Desertifilum sp. IPPAS B-1220.</title>
        <authorList>
            <person name="Mironov K.S."/>
            <person name="Sinetova M.A."/>
            <person name="Bolatkhan K."/>
            <person name="Zayadan B.K."/>
            <person name="Ustinova V.V."/>
            <person name="Kupriyanova E.V."/>
            <person name="Skrypnik A.N."/>
            <person name="Gogoleva N.E."/>
            <person name="Gogolev Y.V."/>
            <person name="Los D.A."/>
        </authorList>
    </citation>
    <scope>NUCLEOTIDE SEQUENCE [LARGE SCALE GENOMIC DNA]</scope>
    <source>
        <strain evidence="1 2">IPPAS B-1220</strain>
    </source>
</reference>
<accession>A0ACD5GPX4</accession>
<protein>
    <submittedName>
        <fullName evidence="1">Uncharacterized protein</fullName>
    </submittedName>
</protein>
<evidence type="ECO:0000313" key="1">
    <source>
        <dbReference type="EMBL" id="XPM62747.1"/>
    </source>
</evidence>
<organism evidence="1 2">
    <name type="scientific">Desertifilum tharense IPPAS B-1220</name>
    <dbReference type="NCBI Taxonomy" id="1781255"/>
    <lineage>
        <taxon>Bacteria</taxon>
        <taxon>Bacillati</taxon>
        <taxon>Cyanobacteriota</taxon>
        <taxon>Cyanophyceae</taxon>
        <taxon>Desertifilales</taxon>
        <taxon>Desertifilaceae</taxon>
        <taxon>Desertifilum</taxon>
    </lineage>
</organism>
<dbReference type="Proteomes" id="UP000095472">
    <property type="component" value="Chromosome"/>
</dbReference>
<name>A0ACD5GPX4_9CYAN</name>
<gene>
    <name evidence="1" type="ORF">BH720_024575</name>
</gene>
<proteinExistence type="predicted"/>
<dbReference type="EMBL" id="CP182909">
    <property type="protein sequence ID" value="XPM62747.1"/>
    <property type="molecule type" value="Genomic_DNA"/>
</dbReference>
<evidence type="ECO:0000313" key="2">
    <source>
        <dbReference type="Proteomes" id="UP000095472"/>
    </source>
</evidence>